<dbReference type="Proteomes" id="UP000203157">
    <property type="component" value="Segment"/>
</dbReference>
<reference evidence="1 2" key="1">
    <citation type="submission" date="2016-01" db="EMBL/GenBank/DDBJ databases">
        <title>The genomic content and context of auxiliary metabolic genes in marine cyanophages.</title>
        <authorList>
            <person name="Marston M.F."/>
            <person name="Martiny J.B.H."/>
            <person name="Crummett L.T."/>
        </authorList>
    </citation>
    <scope>NUCLEOTIDE SEQUENCE [LARGE SCALE GENOMIC DNA]</scope>
    <source>
        <strain evidence="1">RW_108_0702</strain>
    </source>
</reference>
<evidence type="ECO:0000313" key="1">
    <source>
        <dbReference type="EMBL" id="AMO43198.1"/>
    </source>
</evidence>
<sequence>MEVAQTIDNALFEWYSERGLEVPDWKMKRDPDWWIDYLISLGIDPKNP</sequence>
<dbReference type="RefSeq" id="YP_009301691.1">
    <property type="nucleotide sequence ID" value="NC_031235.1"/>
</dbReference>
<keyword evidence="2" id="KW-1185">Reference proteome</keyword>
<proteinExistence type="predicted"/>
<dbReference type="OrthoDB" id="26610at10239"/>
<dbReference type="EMBL" id="KU594606">
    <property type="protein sequence ID" value="AMO43198.1"/>
    <property type="molecule type" value="Genomic_DNA"/>
</dbReference>
<accession>A0A127KML9</accession>
<name>A0A127KML9_9CAUD</name>
<organism evidence="1 2">
    <name type="scientific">Cyanophage S-RIM32</name>
    <dbReference type="NCBI Taxonomy" id="1278479"/>
    <lineage>
        <taxon>Viruses</taxon>
        <taxon>Duplodnaviria</taxon>
        <taxon>Heunggongvirae</taxon>
        <taxon>Uroviricota</taxon>
        <taxon>Caudoviricetes</taxon>
        <taxon>Pantevenvirales</taxon>
        <taxon>Kyanoviridae</taxon>
        <taxon>Bristolvirus</taxon>
        <taxon>Bristolvirus rhodeisland</taxon>
    </lineage>
</organism>
<gene>
    <name evidence="1" type="ORF">R1080702_189</name>
</gene>
<dbReference type="KEGG" id="vg:29122691"/>
<dbReference type="GeneID" id="29122691"/>
<protein>
    <submittedName>
        <fullName evidence="1">Uncharacterized protein</fullName>
    </submittedName>
</protein>
<evidence type="ECO:0000313" key="2">
    <source>
        <dbReference type="Proteomes" id="UP000203157"/>
    </source>
</evidence>